<sequence length="113" mass="12292">MRQPLLATALLLSALSVHADSPGKEGAAVEGTMTNEKLRQDTMTGVRQQVSTLGCTHIDSVQPYVVAMPQGEPGSRVWRERWVVTCGSKRHPVDIRFNESGLNAADYSVTAVR</sequence>
<feature type="signal peptide" evidence="1">
    <location>
        <begin position="1"/>
        <end position="19"/>
    </location>
</feature>
<dbReference type="Proteomes" id="UP001321580">
    <property type="component" value="Unassembled WGS sequence"/>
</dbReference>
<proteinExistence type="predicted"/>
<comment type="caution">
    <text evidence="2">The sequence shown here is derived from an EMBL/GenBank/DDBJ whole genome shotgun (WGS) entry which is preliminary data.</text>
</comment>
<evidence type="ECO:0000313" key="2">
    <source>
        <dbReference type="EMBL" id="MDI9240099.1"/>
    </source>
</evidence>
<organism evidence="2 3">
    <name type="scientific">Lysobacter stagni</name>
    <dbReference type="NCBI Taxonomy" id="3045172"/>
    <lineage>
        <taxon>Bacteria</taxon>
        <taxon>Pseudomonadati</taxon>
        <taxon>Pseudomonadota</taxon>
        <taxon>Gammaproteobacteria</taxon>
        <taxon>Lysobacterales</taxon>
        <taxon>Lysobacteraceae</taxon>
        <taxon>Lysobacter</taxon>
    </lineage>
</organism>
<feature type="chain" id="PRO_5045054475" evidence="1">
    <location>
        <begin position="20"/>
        <end position="113"/>
    </location>
</feature>
<keyword evidence="3" id="KW-1185">Reference proteome</keyword>
<evidence type="ECO:0000256" key="1">
    <source>
        <dbReference type="SAM" id="SignalP"/>
    </source>
</evidence>
<name>A0ABT6XIW7_9GAMM</name>
<gene>
    <name evidence="2" type="ORF">QLQ15_14385</name>
</gene>
<accession>A0ABT6XIW7</accession>
<keyword evidence="1" id="KW-0732">Signal</keyword>
<protein>
    <submittedName>
        <fullName evidence="2">Uncharacterized protein</fullName>
    </submittedName>
</protein>
<dbReference type="RefSeq" id="WP_283213453.1">
    <property type="nucleotide sequence ID" value="NZ_JASGBI010000001.1"/>
</dbReference>
<dbReference type="EMBL" id="JASGBI010000001">
    <property type="protein sequence ID" value="MDI9240099.1"/>
    <property type="molecule type" value="Genomic_DNA"/>
</dbReference>
<evidence type="ECO:0000313" key="3">
    <source>
        <dbReference type="Proteomes" id="UP001321580"/>
    </source>
</evidence>
<reference evidence="2 3" key="1">
    <citation type="submission" date="2023-05" db="EMBL/GenBank/DDBJ databases">
        <title>Lysobacter sp. strain LF1 Genome sequencing and assembly.</title>
        <authorList>
            <person name="Jung Y."/>
        </authorList>
    </citation>
    <scope>NUCLEOTIDE SEQUENCE [LARGE SCALE GENOMIC DNA]</scope>
    <source>
        <strain evidence="2 3">LF1</strain>
    </source>
</reference>